<dbReference type="InterPro" id="IPR050624">
    <property type="entry name" value="HTH-type_Tx_Regulator"/>
</dbReference>
<reference evidence="4 5" key="1">
    <citation type="submission" date="2020-04" db="EMBL/GenBank/DDBJ databases">
        <title>Flammeovirga sp. SR4, a novel species isolated from seawater.</title>
        <authorList>
            <person name="Wang X."/>
        </authorList>
    </citation>
    <scope>NUCLEOTIDE SEQUENCE [LARGE SCALE GENOMIC DNA]</scope>
    <source>
        <strain evidence="4 5">SR4</strain>
    </source>
</reference>
<dbReference type="Pfam" id="PF16295">
    <property type="entry name" value="TetR_C_10"/>
    <property type="match status" value="1"/>
</dbReference>
<comment type="caution">
    <text evidence="4">The sequence shown here is derived from an EMBL/GenBank/DDBJ whole genome shotgun (WGS) entry which is preliminary data.</text>
</comment>
<evidence type="ECO:0000313" key="5">
    <source>
        <dbReference type="Proteomes" id="UP000585050"/>
    </source>
</evidence>
<dbReference type="PRINTS" id="PR00455">
    <property type="entry name" value="HTHTETR"/>
</dbReference>
<dbReference type="InterPro" id="IPR009057">
    <property type="entry name" value="Homeodomain-like_sf"/>
</dbReference>
<sequence length="183" mass="21240">MSKKENILSSALELLTENGIHNTPMSEIARVAGTGMGTIYNYFPTKEILINEVYISIKAQEISIFTDFDKQQPIRTQFEMYFRSAISFFINNPMYFKFIEQLQASPVITDESRKFGRKSIAPVVELIHNGQKQRIIKDIPIDEILTFIAGAILSYLRWYFNQTEKKDSLLKNQMNLLWDAIKE</sequence>
<dbReference type="PROSITE" id="PS50977">
    <property type="entry name" value="HTH_TETR_2"/>
    <property type="match status" value="1"/>
</dbReference>
<dbReference type="InterPro" id="IPR036271">
    <property type="entry name" value="Tet_transcr_reg_TetR-rel_C_sf"/>
</dbReference>
<evidence type="ECO:0000256" key="1">
    <source>
        <dbReference type="ARBA" id="ARBA00023125"/>
    </source>
</evidence>
<dbReference type="PANTHER" id="PTHR43479:SF11">
    <property type="entry name" value="ACREF_ENVCD OPERON REPRESSOR-RELATED"/>
    <property type="match status" value="1"/>
</dbReference>
<dbReference type="GO" id="GO:0003677">
    <property type="term" value="F:DNA binding"/>
    <property type="evidence" value="ECO:0007669"/>
    <property type="project" value="UniProtKB-UniRule"/>
</dbReference>
<dbReference type="Proteomes" id="UP000585050">
    <property type="component" value="Unassembled WGS sequence"/>
</dbReference>
<feature type="domain" description="HTH tetR-type" evidence="3">
    <location>
        <begin position="1"/>
        <end position="61"/>
    </location>
</feature>
<dbReference type="RefSeq" id="WP_168882129.1">
    <property type="nucleotide sequence ID" value="NZ_JABAIL010000003.1"/>
</dbReference>
<gene>
    <name evidence="4" type="ORF">HGP29_09330</name>
</gene>
<name>A0A7X8SJK6_9BACT</name>
<dbReference type="PANTHER" id="PTHR43479">
    <property type="entry name" value="ACREF/ENVCD OPERON REPRESSOR-RELATED"/>
    <property type="match status" value="1"/>
</dbReference>
<organism evidence="4 5">
    <name type="scientific">Flammeovirga agarivorans</name>
    <dbReference type="NCBI Taxonomy" id="2726742"/>
    <lineage>
        <taxon>Bacteria</taxon>
        <taxon>Pseudomonadati</taxon>
        <taxon>Bacteroidota</taxon>
        <taxon>Cytophagia</taxon>
        <taxon>Cytophagales</taxon>
        <taxon>Flammeovirgaceae</taxon>
        <taxon>Flammeovirga</taxon>
    </lineage>
</organism>
<dbReference type="InterPro" id="IPR032551">
    <property type="entry name" value="BscR_C"/>
</dbReference>
<proteinExistence type="predicted"/>
<dbReference type="SUPFAM" id="SSF48498">
    <property type="entry name" value="Tetracyclin repressor-like, C-terminal domain"/>
    <property type="match status" value="1"/>
</dbReference>
<accession>A0A7X8SJK6</accession>
<dbReference type="Gene3D" id="1.10.357.10">
    <property type="entry name" value="Tetracycline Repressor, domain 2"/>
    <property type="match status" value="1"/>
</dbReference>
<evidence type="ECO:0000313" key="4">
    <source>
        <dbReference type="EMBL" id="NLR91406.1"/>
    </source>
</evidence>
<protein>
    <submittedName>
        <fullName evidence="4">TetR/AcrR family transcriptional regulator</fullName>
    </submittedName>
</protein>
<dbReference type="AlphaFoldDB" id="A0A7X8SJK6"/>
<keyword evidence="5" id="KW-1185">Reference proteome</keyword>
<dbReference type="Pfam" id="PF00440">
    <property type="entry name" value="TetR_N"/>
    <property type="match status" value="1"/>
</dbReference>
<dbReference type="EMBL" id="JABAIL010000003">
    <property type="protein sequence ID" value="NLR91406.1"/>
    <property type="molecule type" value="Genomic_DNA"/>
</dbReference>
<dbReference type="SUPFAM" id="SSF46689">
    <property type="entry name" value="Homeodomain-like"/>
    <property type="match status" value="1"/>
</dbReference>
<keyword evidence="1 2" id="KW-0238">DNA-binding</keyword>
<evidence type="ECO:0000259" key="3">
    <source>
        <dbReference type="PROSITE" id="PS50977"/>
    </source>
</evidence>
<feature type="DNA-binding region" description="H-T-H motif" evidence="2">
    <location>
        <begin position="24"/>
        <end position="43"/>
    </location>
</feature>
<evidence type="ECO:0000256" key="2">
    <source>
        <dbReference type="PROSITE-ProRule" id="PRU00335"/>
    </source>
</evidence>
<dbReference type="InterPro" id="IPR001647">
    <property type="entry name" value="HTH_TetR"/>
</dbReference>